<dbReference type="OrthoDB" id="10009388at2"/>
<reference evidence="2 3" key="1">
    <citation type="journal article" date="2014" name="Syst. Appl. Microbiol.">
        <title>Evidence for the existence of two new members of the family Chlamydiaceae and proposal of Chlamydia avium sp. nov. and Chlamydia gallinacea sp. nov.</title>
        <authorList>
            <person name="Sachse K."/>
            <person name="Laroucau K."/>
            <person name="Riege K."/>
            <person name="Wehner S."/>
            <person name="Dilcher M."/>
            <person name="Creasy H.H."/>
            <person name="Weidmann M."/>
            <person name="Myers G."/>
            <person name="Vorimore F."/>
            <person name="Vicari N."/>
            <person name="Magnino S."/>
            <person name="Liebler-Tenorio E."/>
            <person name="Ruettger A."/>
            <person name="Bavoil P.M."/>
            <person name="Hufert F.T."/>
            <person name="Rossello-Mora R."/>
            <person name="Marz M."/>
        </authorList>
    </citation>
    <scope>NUCLEOTIDE SEQUENCE [LARGE SCALE GENOMIC DNA]</scope>
    <source>
        <strain evidence="2 3">08-1274/3</strain>
    </source>
</reference>
<evidence type="ECO:0000313" key="3">
    <source>
        <dbReference type="Proteomes" id="UP000019147"/>
    </source>
</evidence>
<dbReference type="AlphaFoldDB" id="A0A173DZV5"/>
<organism evidence="2 3">
    <name type="scientific">Chlamydia gallinacea 08-1274/3</name>
    <dbReference type="NCBI Taxonomy" id="1143323"/>
    <lineage>
        <taxon>Bacteria</taxon>
        <taxon>Pseudomonadati</taxon>
        <taxon>Chlamydiota</taxon>
        <taxon>Chlamydiia</taxon>
        <taxon>Chlamydiales</taxon>
        <taxon>Chlamydiaceae</taxon>
        <taxon>Chlamydia/Chlamydophila group</taxon>
        <taxon>Chlamydia</taxon>
    </lineage>
</organism>
<name>A0A173DZV5_9CHLA</name>
<dbReference type="EMBL" id="CP015840">
    <property type="protein sequence ID" value="ANG66426.1"/>
    <property type="molecule type" value="Genomic_DNA"/>
</dbReference>
<accession>A0A173DZV5</accession>
<keyword evidence="1" id="KW-0812">Transmembrane</keyword>
<evidence type="ECO:0000256" key="1">
    <source>
        <dbReference type="SAM" id="Phobius"/>
    </source>
</evidence>
<dbReference type="Proteomes" id="UP000019147">
    <property type="component" value="Chromosome"/>
</dbReference>
<gene>
    <name evidence="2" type="ORF">M787_003770</name>
</gene>
<keyword evidence="1" id="KW-1133">Transmembrane helix</keyword>
<protein>
    <submittedName>
        <fullName evidence="2">Uncharacterized protein</fullName>
    </submittedName>
</protein>
<feature type="transmembrane region" description="Helical" evidence="1">
    <location>
        <begin position="66"/>
        <end position="85"/>
    </location>
</feature>
<sequence>MNTTNYVKFLVKPLTKSYSTENLISESQYNKKIRQLKVAALIISLAAILISTAGIVAVSLTGCLPLIALPVATMLLSIVLLKVVYRLRPRISPVPIGFSNLDPDDLFTENDTARSADEI</sequence>
<evidence type="ECO:0000313" key="2">
    <source>
        <dbReference type="EMBL" id="ANG66426.1"/>
    </source>
</evidence>
<proteinExistence type="predicted"/>
<feature type="transmembrane region" description="Helical" evidence="1">
    <location>
        <begin position="38"/>
        <end position="60"/>
    </location>
</feature>
<keyword evidence="1" id="KW-0472">Membrane</keyword>
<dbReference type="KEGG" id="cgz:M787_003770"/>